<feature type="domain" description="Porphobilinogen deaminase C-terminal" evidence="10">
    <location>
        <begin position="262"/>
        <end position="344"/>
    </location>
</feature>
<comment type="function">
    <text evidence="2">Tetrapolymerization of the monopyrrole PBG into the hydroxymethylbilane pre-uroporphyrinogen in several discrete steps.</text>
</comment>
<dbReference type="EMBL" id="AP012204">
    <property type="protein sequence ID" value="BAK37813.1"/>
    <property type="molecule type" value="Genomic_DNA"/>
</dbReference>
<dbReference type="Pfam" id="PF01379">
    <property type="entry name" value="Porphobil_deam"/>
    <property type="match status" value="1"/>
</dbReference>
<dbReference type="NCBIfam" id="TIGR00212">
    <property type="entry name" value="hemC"/>
    <property type="match status" value="1"/>
</dbReference>
<organism evidence="11 12">
    <name type="scientific">Microlunatus phosphovorus (strain ATCC 700054 / DSM 10555 / JCM 9379 / NBRC 101784 / NCIMB 13414 / VKM Ac-1990 / NM-1)</name>
    <dbReference type="NCBI Taxonomy" id="1032480"/>
    <lineage>
        <taxon>Bacteria</taxon>
        <taxon>Bacillati</taxon>
        <taxon>Actinomycetota</taxon>
        <taxon>Actinomycetes</taxon>
        <taxon>Propionibacteriales</taxon>
        <taxon>Propionibacteriaceae</taxon>
        <taxon>Microlunatus</taxon>
    </lineage>
</organism>
<dbReference type="SUPFAM" id="SSF54782">
    <property type="entry name" value="Porphobilinogen deaminase (hydroxymethylbilane synthase), C-terminal domain"/>
    <property type="match status" value="1"/>
</dbReference>
<dbReference type="GO" id="GO:0006783">
    <property type="term" value="P:heme biosynthetic process"/>
    <property type="evidence" value="ECO:0007669"/>
    <property type="project" value="TreeGrafter"/>
</dbReference>
<evidence type="ECO:0000313" key="11">
    <source>
        <dbReference type="EMBL" id="BAK37813.1"/>
    </source>
</evidence>
<dbReference type="Proteomes" id="UP000007947">
    <property type="component" value="Chromosome"/>
</dbReference>
<dbReference type="KEGG" id="mph:MLP_47990"/>
<dbReference type="HOGENOM" id="CLU_019704_1_0_11"/>
<dbReference type="InterPro" id="IPR022418">
    <property type="entry name" value="Porphobilinogen_deaminase_C"/>
</dbReference>
<evidence type="ECO:0000256" key="7">
    <source>
        <dbReference type="ARBA" id="ARBA00048169"/>
    </source>
</evidence>
<keyword evidence="5 11" id="KW-0808">Transferase</keyword>
<dbReference type="InterPro" id="IPR022417">
    <property type="entry name" value="Porphobilin_deaminase_N"/>
</dbReference>
<feature type="domain" description="Porphobilinogen deaminase N-terminal" evidence="9">
    <location>
        <begin position="22"/>
        <end position="242"/>
    </location>
</feature>
<reference evidence="11 12" key="1">
    <citation type="submission" date="2011-05" db="EMBL/GenBank/DDBJ databases">
        <title>Whole genome sequence of Microlunatus phosphovorus NM-1.</title>
        <authorList>
            <person name="Hosoyama A."/>
            <person name="Sasaki K."/>
            <person name="Harada T."/>
            <person name="Igarashi R."/>
            <person name="Kawakoshi A."/>
            <person name="Sasagawa M."/>
            <person name="Fukada J."/>
            <person name="Nakamura S."/>
            <person name="Katano Y."/>
            <person name="Hanada S."/>
            <person name="Kamagata Y."/>
            <person name="Nakamura N."/>
            <person name="Yamazaki S."/>
            <person name="Fujita N."/>
        </authorList>
    </citation>
    <scope>NUCLEOTIDE SEQUENCE [LARGE SCALE GENOMIC DNA]</scope>
    <source>
        <strain evidence="12">ATCC 700054 / DSM 10555 / JCM 9379 / NBRC 101784 / NCIMB 13414 / VKM Ac-1990 / NM-1</strain>
    </source>
</reference>
<dbReference type="Pfam" id="PF03900">
    <property type="entry name" value="Porphobil_deamC"/>
    <property type="match status" value="1"/>
</dbReference>
<evidence type="ECO:0000313" key="12">
    <source>
        <dbReference type="Proteomes" id="UP000007947"/>
    </source>
</evidence>
<dbReference type="PANTHER" id="PTHR11557">
    <property type="entry name" value="PORPHOBILINOGEN DEAMINASE"/>
    <property type="match status" value="1"/>
</dbReference>
<dbReference type="GO" id="GO:0005737">
    <property type="term" value="C:cytoplasm"/>
    <property type="evidence" value="ECO:0007669"/>
    <property type="project" value="UniProtKB-UniRule"/>
</dbReference>
<dbReference type="STRING" id="1032480.MLP_47990"/>
<dbReference type="AlphaFoldDB" id="F5XF75"/>
<dbReference type="InterPro" id="IPR022419">
    <property type="entry name" value="Porphobilin_deaminase_cofac_BS"/>
</dbReference>
<evidence type="ECO:0000256" key="8">
    <source>
        <dbReference type="NCBIfam" id="TIGR00212"/>
    </source>
</evidence>
<evidence type="ECO:0000256" key="5">
    <source>
        <dbReference type="ARBA" id="ARBA00022679"/>
    </source>
</evidence>
<accession>F5XF75</accession>
<protein>
    <recommendedName>
        <fullName evidence="4 8">Hydroxymethylbilane synthase</fullName>
        <ecNumber evidence="4 8">2.5.1.61</ecNumber>
    </recommendedName>
</protein>
<dbReference type="InterPro" id="IPR000860">
    <property type="entry name" value="HemC"/>
</dbReference>
<comment type="similarity">
    <text evidence="3">Belongs to the HMBS family.</text>
</comment>
<dbReference type="PROSITE" id="PS00533">
    <property type="entry name" value="PORPHOBILINOGEN_DEAM"/>
    <property type="match status" value="1"/>
</dbReference>
<dbReference type="GO" id="GO:0004418">
    <property type="term" value="F:hydroxymethylbilane synthase activity"/>
    <property type="evidence" value="ECO:0007669"/>
    <property type="project" value="UniProtKB-UniRule"/>
</dbReference>
<proteinExistence type="inferred from homology"/>
<keyword evidence="12" id="KW-1185">Reference proteome</keyword>
<evidence type="ECO:0000256" key="4">
    <source>
        <dbReference type="ARBA" id="ARBA00012655"/>
    </source>
</evidence>
<comment type="catalytic activity">
    <reaction evidence="7">
        <text>4 porphobilinogen + H2O = hydroxymethylbilane + 4 NH4(+)</text>
        <dbReference type="Rhea" id="RHEA:13185"/>
        <dbReference type="ChEBI" id="CHEBI:15377"/>
        <dbReference type="ChEBI" id="CHEBI:28938"/>
        <dbReference type="ChEBI" id="CHEBI:57845"/>
        <dbReference type="ChEBI" id="CHEBI:58126"/>
        <dbReference type="EC" id="2.5.1.61"/>
    </reaction>
</comment>
<dbReference type="PIRSF" id="PIRSF001438">
    <property type="entry name" value="4pyrrol_synth_OHMeBilane_synth"/>
    <property type="match status" value="1"/>
</dbReference>
<dbReference type="Gene3D" id="3.40.190.10">
    <property type="entry name" value="Periplasmic binding protein-like II"/>
    <property type="match status" value="2"/>
</dbReference>
<dbReference type="PANTHER" id="PTHR11557:SF0">
    <property type="entry name" value="PORPHOBILINOGEN DEAMINASE"/>
    <property type="match status" value="1"/>
</dbReference>
<gene>
    <name evidence="11" type="primary">hemC</name>
    <name evidence="11" type="ordered locus">MLP_47990</name>
</gene>
<dbReference type="PRINTS" id="PR00151">
    <property type="entry name" value="PORPHBDMNASE"/>
</dbReference>
<keyword evidence="6" id="KW-0627">Porphyrin biosynthesis</keyword>
<dbReference type="eggNOG" id="COG0181">
    <property type="taxonomic scope" value="Bacteria"/>
</dbReference>
<dbReference type="InterPro" id="IPR036803">
    <property type="entry name" value="Porphobilinogen_deaminase_C_sf"/>
</dbReference>
<comment type="cofactor">
    <cofactor evidence="1">
        <name>dipyrromethane</name>
        <dbReference type="ChEBI" id="CHEBI:60342"/>
    </cofactor>
</comment>
<evidence type="ECO:0000256" key="3">
    <source>
        <dbReference type="ARBA" id="ARBA00005638"/>
    </source>
</evidence>
<evidence type="ECO:0000259" key="10">
    <source>
        <dbReference type="Pfam" id="PF03900"/>
    </source>
</evidence>
<dbReference type="SUPFAM" id="SSF53850">
    <property type="entry name" value="Periplasmic binding protein-like II"/>
    <property type="match status" value="1"/>
</dbReference>
<evidence type="ECO:0000256" key="6">
    <source>
        <dbReference type="ARBA" id="ARBA00023244"/>
    </source>
</evidence>
<sequence>MNVEQVNAEPVTTEQTITGETVRIGARTSPLARAQADQVAALLQARGFATEFVGITTTGDVDLRSLTQIGGTGVFVSAVREALYERRIDVAVHSLKDLPTAPAAGLEVVATPPREDPRDVLVGRTLDTLRDGDRIGTGAPRRAIQLAELGARLGIRLEAVEIRGNVDTRIGRAAAGEVDAVILAAAGLRRLGRLEAPELSECDKCANDGLTVVKGLPAQILSVDDLIPAPGQAVLALEIHESLSHAKKAAMRTLDDLAARAESLAERAFLATLEAGCTAPVGARAVLEGVHGTSLDLTLRVVIGRTVLNNLSESIKTAPPLRRRLSGTTTDASQFGAEAAKAILDELRTPQRPRQP</sequence>
<evidence type="ECO:0000256" key="2">
    <source>
        <dbReference type="ARBA" id="ARBA00002869"/>
    </source>
</evidence>
<dbReference type="EC" id="2.5.1.61" evidence="4 8"/>
<dbReference type="Gene3D" id="3.30.160.40">
    <property type="entry name" value="Porphobilinogen deaminase, C-terminal domain"/>
    <property type="match status" value="1"/>
</dbReference>
<name>F5XF75_MICPN</name>
<evidence type="ECO:0000256" key="1">
    <source>
        <dbReference type="ARBA" id="ARBA00001916"/>
    </source>
</evidence>
<evidence type="ECO:0000259" key="9">
    <source>
        <dbReference type="Pfam" id="PF01379"/>
    </source>
</evidence>